<dbReference type="PIRSF" id="PIRSF006066">
    <property type="entry name" value="HI0050"/>
    <property type="match status" value="1"/>
</dbReference>
<dbReference type="Proteomes" id="UP000197334">
    <property type="component" value="Unassembled WGS sequence"/>
</dbReference>
<keyword evidence="10" id="KW-1185">Reference proteome</keyword>
<comment type="subunit">
    <text evidence="7">The complex comprises the extracytoplasmic solute receptor protein and the two transmembrane proteins.</text>
</comment>
<feature type="transmembrane region" description="Helical" evidence="7">
    <location>
        <begin position="109"/>
        <end position="125"/>
    </location>
</feature>
<comment type="subcellular location">
    <subcellularLocation>
        <location evidence="1 7">Cell inner membrane</location>
        <topology evidence="1 7">Multi-pass membrane protein</topology>
    </subcellularLocation>
</comment>
<evidence type="ECO:0000313" key="10">
    <source>
        <dbReference type="Proteomes" id="UP000197334"/>
    </source>
</evidence>
<evidence type="ECO:0000256" key="3">
    <source>
        <dbReference type="ARBA" id="ARBA00022519"/>
    </source>
</evidence>
<evidence type="ECO:0000256" key="1">
    <source>
        <dbReference type="ARBA" id="ARBA00004429"/>
    </source>
</evidence>
<feature type="transmembrane region" description="Helical" evidence="7">
    <location>
        <begin position="47"/>
        <end position="66"/>
    </location>
</feature>
<feature type="transmembrane region" description="Helical" evidence="7">
    <location>
        <begin position="78"/>
        <end position="103"/>
    </location>
</feature>
<dbReference type="OrthoDB" id="9796052at2"/>
<feature type="transmembrane region" description="Helical" evidence="7">
    <location>
        <begin position="355"/>
        <end position="380"/>
    </location>
</feature>
<dbReference type="GO" id="GO:0005886">
    <property type="term" value="C:plasma membrane"/>
    <property type="evidence" value="ECO:0007669"/>
    <property type="project" value="UniProtKB-SubCell"/>
</dbReference>
<evidence type="ECO:0000259" key="8">
    <source>
        <dbReference type="Pfam" id="PF06808"/>
    </source>
</evidence>
<feature type="transmembrane region" description="Helical" evidence="7">
    <location>
        <begin position="314"/>
        <end position="343"/>
    </location>
</feature>
<keyword evidence="5 7" id="KW-1133">Transmembrane helix</keyword>
<dbReference type="InterPro" id="IPR010656">
    <property type="entry name" value="DctM"/>
</dbReference>
<feature type="transmembrane region" description="Helical" evidence="7">
    <location>
        <begin position="400"/>
        <end position="421"/>
    </location>
</feature>
<feature type="transmembrane region" description="Helical" evidence="7">
    <location>
        <begin position="271"/>
        <end position="294"/>
    </location>
</feature>
<feature type="domain" description="TRAP C4-dicarboxylate transport system permease DctM subunit" evidence="8">
    <location>
        <begin position="9"/>
        <end position="416"/>
    </location>
</feature>
<comment type="caution">
    <text evidence="9">The sequence shown here is derived from an EMBL/GenBank/DDBJ whole genome shotgun (WGS) entry which is preliminary data.</text>
</comment>
<protein>
    <recommendedName>
        <fullName evidence="7">TRAP transporter large permease protein</fullName>
    </recommendedName>
</protein>
<dbReference type="Pfam" id="PF06808">
    <property type="entry name" value="DctM"/>
    <property type="match status" value="1"/>
</dbReference>
<keyword evidence="2" id="KW-1003">Cell membrane</keyword>
<feature type="transmembrane region" description="Helical" evidence="7">
    <location>
        <begin position="137"/>
        <end position="159"/>
    </location>
</feature>
<keyword evidence="6 7" id="KW-0472">Membrane</keyword>
<proteinExistence type="inferred from homology"/>
<feature type="transmembrane region" description="Helical" evidence="7">
    <location>
        <begin position="171"/>
        <end position="193"/>
    </location>
</feature>
<comment type="function">
    <text evidence="7">Part of the tripartite ATP-independent periplasmic (TRAP) transport system.</text>
</comment>
<keyword evidence="3 7" id="KW-0997">Cell inner membrane</keyword>
<reference evidence="9 10" key="1">
    <citation type="submission" date="2014-08" db="EMBL/GenBank/DDBJ databases">
        <title>Draft genome sequence of a novel L-asparaginase producing marine bacterium, Halomonas campaniensis.</title>
        <authorList>
            <person name="Sundarakrishnan B."/>
            <person name="Moushumi Priya A."/>
            <person name="Raman G."/>
            <person name="Sakthivel N."/>
            <person name="Park S."/>
            <person name="Jayachandran S."/>
        </authorList>
    </citation>
    <scope>NUCLEOTIDE SEQUENCE [LARGE SCALE GENOMIC DNA]</scope>
    <source>
        <strain evidence="9 10">SK03</strain>
    </source>
</reference>
<evidence type="ECO:0000256" key="6">
    <source>
        <dbReference type="ARBA" id="ARBA00023136"/>
    </source>
</evidence>
<evidence type="ECO:0000256" key="7">
    <source>
        <dbReference type="RuleBase" id="RU369079"/>
    </source>
</evidence>
<evidence type="ECO:0000256" key="2">
    <source>
        <dbReference type="ARBA" id="ARBA00022475"/>
    </source>
</evidence>
<gene>
    <name evidence="9" type="ORF">JI62_05900</name>
</gene>
<accession>A0A246S2N6</accession>
<keyword evidence="4 7" id="KW-0812">Transmembrane</keyword>
<dbReference type="EMBL" id="JPUA01000014">
    <property type="protein sequence ID" value="OWV30616.1"/>
    <property type="molecule type" value="Genomic_DNA"/>
</dbReference>
<evidence type="ECO:0000313" key="9">
    <source>
        <dbReference type="EMBL" id="OWV30616.1"/>
    </source>
</evidence>
<feature type="transmembrane region" description="Helical" evidence="7">
    <location>
        <begin position="216"/>
        <end position="234"/>
    </location>
</feature>
<organism evidence="9 10">
    <name type="scientific">Halomonas campaniensis</name>
    <dbReference type="NCBI Taxonomy" id="213554"/>
    <lineage>
        <taxon>Bacteria</taxon>
        <taxon>Pseudomonadati</taxon>
        <taxon>Pseudomonadota</taxon>
        <taxon>Gammaproteobacteria</taxon>
        <taxon>Oceanospirillales</taxon>
        <taxon>Halomonadaceae</taxon>
        <taxon>Halomonas</taxon>
    </lineage>
</organism>
<evidence type="ECO:0000256" key="5">
    <source>
        <dbReference type="ARBA" id="ARBA00022989"/>
    </source>
</evidence>
<feature type="transmembrane region" description="Helical" evidence="7">
    <location>
        <begin position="240"/>
        <end position="259"/>
    </location>
</feature>
<dbReference type="RefSeq" id="WP_088699282.1">
    <property type="nucleotide sequence ID" value="NZ_JPUA01000014.1"/>
</dbReference>
<dbReference type="GO" id="GO:0022857">
    <property type="term" value="F:transmembrane transporter activity"/>
    <property type="evidence" value="ECO:0007669"/>
    <property type="project" value="UniProtKB-UniRule"/>
</dbReference>
<dbReference type="NCBIfam" id="TIGR00786">
    <property type="entry name" value="dctM"/>
    <property type="match status" value="1"/>
</dbReference>
<keyword evidence="7" id="KW-0813">Transport</keyword>
<dbReference type="AlphaFoldDB" id="A0A246S2N6"/>
<name>A0A246S2N6_9GAMM</name>
<dbReference type="PANTHER" id="PTHR33362:SF4">
    <property type="entry name" value="2,3-DIKETO-L-GULONATE TRAP TRANSPORTER LARGE PERMEASE PROTEIN YIAN"/>
    <property type="match status" value="1"/>
</dbReference>
<dbReference type="PANTHER" id="PTHR33362">
    <property type="entry name" value="SIALIC ACID TRAP TRANSPORTER PERMEASE PROTEIN SIAT-RELATED"/>
    <property type="match status" value="1"/>
</dbReference>
<evidence type="ECO:0000256" key="4">
    <source>
        <dbReference type="ARBA" id="ARBA00022692"/>
    </source>
</evidence>
<dbReference type="InterPro" id="IPR004681">
    <property type="entry name" value="TRAP_DctM"/>
</dbReference>
<comment type="similarity">
    <text evidence="7">Belongs to the TRAP transporter large permease family.</text>
</comment>
<sequence>MILGIFVSTLIATLALGVPVAFALLICAAMMGWALDLLDPQIISQQLVLGANNFSLLAIPFFLLAGELMNAGGMSKRIIAFAIAFVGHLRGGLGIVAIFAAIILASLSGSAAADTAALIAIMLPMMRASGHDEARSVGLLSSGGVIAPIIPPSIAYIIFAVATNLSITQLFLAGIVPGVLMGLAAMAAWLIVARRDNVEPLPRQGWMTRLHETRRAIWSLGMPVIILGGIRFGIVTPTEAAVVAVVYAVFVGMVIHRELKISHLFEVFRNAALTTAVVMLLAAAALATAWFITIADLSGIVLELVGPLVESPRLLLIVIMLIVLLVGTMLDMGPTILILAPVLLPVVVEAGIDPIYFGVIFVVNTAIGLVTPPVGIVLSVASGVSGVALHRVARGAAPFLIAQVLVLVLLVAFPQIVLWPLEWLAR</sequence>